<name>A0A2V1IZQ1_9BACT</name>
<evidence type="ECO:0000313" key="2">
    <source>
        <dbReference type="EMBL" id="PWB08051.1"/>
    </source>
</evidence>
<dbReference type="InterPro" id="IPR007730">
    <property type="entry name" value="SPOR-like_dom"/>
</dbReference>
<comment type="caution">
    <text evidence="2">The sequence shown here is derived from an EMBL/GenBank/DDBJ whole genome shotgun (WGS) entry which is preliminary data.</text>
</comment>
<organism evidence="2 3">
    <name type="scientific">Paramuribaculum intestinale</name>
    <dbReference type="NCBI Taxonomy" id="2094151"/>
    <lineage>
        <taxon>Bacteria</taxon>
        <taxon>Pseudomonadati</taxon>
        <taxon>Bacteroidota</taxon>
        <taxon>Bacteroidia</taxon>
        <taxon>Bacteroidales</taxon>
        <taxon>Muribaculaceae</taxon>
        <taxon>Paramuribaculum</taxon>
    </lineage>
</organism>
<keyword evidence="3" id="KW-1185">Reference proteome</keyword>
<gene>
    <name evidence="2" type="ORF">C5O25_05500</name>
</gene>
<evidence type="ECO:0000313" key="3">
    <source>
        <dbReference type="Proteomes" id="UP000244925"/>
    </source>
</evidence>
<dbReference type="Pfam" id="PF05036">
    <property type="entry name" value="SPOR"/>
    <property type="match status" value="1"/>
</dbReference>
<dbReference type="Proteomes" id="UP000244925">
    <property type="component" value="Unassembled WGS sequence"/>
</dbReference>
<dbReference type="GeneID" id="93423842"/>
<dbReference type="InterPro" id="IPR036680">
    <property type="entry name" value="SPOR-like_sf"/>
</dbReference>
<accession>A0A2V1IZQ1</accession>
<sequence length="164" mass="18121">MKKLMILLSACALLAGCKTNEANYRQAYEVAKQRYENADTVSTSSHRLERYAQPHPKVIDGDTLQLLMQPVSAVAGEGLTSSQIRNYNVVVGQFRQIFNARQMRQRLIASGYASTAVLASPQPLYYVVTMSTDTASQAAAEIRRLQSDASVKLRAPLPFVISPR</sequence>
<dbReference type="SUPFAM" id="SSF110997">
    <property type="entry name" value="Sporulation related repeat"/>
    <property type="match status" value="1"/>
</dbReference>
<dbReference type="EMBL" id="PUBV01000008">
    <property type="protein sequence ID" value="PWB08051.1"/>
    <property type="molecule type" value="Genomic_DNA"/>
</dbReference>
<evidence type="ECO:0000259" key="1">
    <source>
        <dbReference type="PROSITE" id="PS51724"/>
    </source>
</evidence>
<reference evidence="3" key="1">
    <citation type="submission" date="2018-02" db="EMBL/GenBank/DDBJ databases">
        <authorList>
            <person name="Clavel T."/>
            <person name="Strowig T."/>
        </authorList>
    </citation>
    <scope>NUCLEOTIDE SEQUENCE [LARGE SCALE GENOMIC DNA]</scope>
    <source>
        <strain evidence="3">DSM 100764</strain>
    </source>
</reference>
<proteinExistence type="predicted"/>
<dbReference type="Gene3D" id="3.30.70.1070">
    <property type="entry name" value="Sporulation related repeat"/>
    <property type="match status" value="1"/>
</dbReference>
<dbReference type="RefSeq" id="WP_107035735.1">
    <property type="nucleotide sequence ID" value="NZ_CAOMDK010000001.1"/>
</dbReference>
<feature type="domain" description="SPOR" evidence="1">
    <location>
        <begin position="81"/>
        <end position="160"/>
    </location>
</feature>
<dbReference type="GO" id="GO:0042834">
    <property type="term" value="F:peptidoglycan binding"/>
    <property type="evidence" value="ECO:0007669"/>
    <property type="project" value="InterPro"/>
</dbReference>
<dbReference type="PROSITE" id="PS51257">
    <property type="entry name" value="PROKAR_LIPOPROTEIN"/>
    <property type="match status" value="1"/>
</dbReference>
<dbReference type="PROSITE" id="PS51724">
    <property type="entry name" value="SPOR"/>
    <property type="match status" value="1"/>
</dbReference>
<protein>
    <submittedName>
        <fullName evidence="2">SPOR domain-containing protein</fullName>
    </submittedName>
</protein>
<dbReference type="AlphaFoldDB" id="A0A2V1IZQ1"/>